<evidence type="ECO:0000256" key="7">
    <source>
        <dbReference type="ARBA" id="ARBA00022490"/>
    </source>
</evidence>
<evidence type="ECO:0000256" key="13">
    <source>
        <dbReference type="SAM" id="MobiDB-lite"/>
    </source>
</evidence>
<dbReference type="GO" id="GO:0080048">
    <property type="term" value="F:GDP-D-glucose phosphorylase activity"/>
    <property type="evidence" value="ECO:0007669"/>
    <property type="project" value="UniProtKB-EC"/>
</dbReference>
<dbReference type="GO" id="GO:0005737">
    <property type="term" value="C:cytoplasm"/>
    <property type="evidence" value="ECO:0007669"/>
    <property type="project" value="UniProtKB-SubCell"/>
</dbReference>
<dbReference type="Pfam" id="PF26216">
    <property type="entry name" value="GDPGP1_C"/>
    <property type="match status" value="1"/>
</dbReference>
<evidence type="ECO:0000256" key="9">
    <source>
        <dbReference type="ARBA" id="ARBA00022679"/>
    </source>
</evidence>
<keyword evidence="12" id="KW-0378">Hydrolase</keyword>
<evidence type="ECO:0000256" key="4">
    <source>
        <dbReference type="ARBA" id="ARBA00006451"/>
    </source>
</evidence>
<feature type="compositionally biased region" description="Polar residues" evidence="13">
    <location>
        <begin position="1"/>
        <end position="18"/>
    </location>
</feature>
<dbReference type="InterPro" id="IPR026506">
    <property type="entry name" value="GDPGP"/>
</dbReference>
<sequence>MTETLSRTATPRPSTPSVLSLHQLDDLDSDKSSAKVGALSRTSKFQLPKIGYLKHEAVQVFKRVRSFGSFQDLIVPDIDGYASSVSDDEDDDNDSWGLSGYVTDASEFDRILISAWEDRFAGGLFRYDVTAVSTKVIDGKKKYVAQFNIGRATNKRPTEFSVDKVCQDFDANKFNFTKADLKEVLFSFTKLAGEADENVSRSVFEPSAAVGESPTVVLINVSPIEYGHVLLCPRVTDMLPQQISPENLLPALYMAAESRNPYFRVGYNSLGAYATINHLHFQAYYLMEAFPIERANTVEIFTGTHGDCTVYRVNGYPVRCLCFEVGDSFEELASLVGGCAVKLQGANIPFNILIADHGARVFLIPQVFSIRIANNKIPEHVIDTGVNPAVFEISGHLLYKQESDYDQCTETSAEELLACASLTEEQFVELIDHTVGDKKSNEDAVAALASIVESEL</sequence>
<evidence type="ECO:0000256" key="2">
    <source>
        <dbReference type="ARBA" id="ARBA00003049"/>
    </source>
</evidence>
<protein>
    <recommendedName>
        <fullName evidence="6">GDP-D-glucose phosphorylase 1</fullName>
        <ecNumber evidence="5">2.7.7.78</ecNumber>
    </recommendedName>
</protein>
<evidence type="ECO:0000259" key="15">
    <source>
        <dbReference type="Pfam" id="PF26217"/>
    </source>
</evidence>
<keyword evidence="9" id="KW-0808">Transferase</keyword>
<feature type="region of interest" description="Disordered" evidence="13">
    <location>
        <begin position="1"/>
        <end position="22"/>
    </location>
</feature>
<accession>A0A7R9XRQ8</accession>
<dbReference type="GO" id="GO:0006006">
    <property type="term" value="P:glucose metabolic process"/>
    <property type="evidence" value="ECO:0007669"/>
    <property type="project" value="TreeGrafter"/>
</dbReference>
<comment type="function">
    <text evidence="2">Specific and highly efficient GDP-D-glucose phosphorylase regulating the levels of GDP-D-glucose in cells.</text>
</comment>
<dbReference type="Pfam" id="PF26217">
    <property type="entry name" value="GDPGP1_N"/>
    <property type="match status" value="1"/>
</dbReference>
<comment type="similarity">
    <text evidence="4">Belongs to the GDPGP1 family.</text>
</comment>
<evidence type="ECO:0000256" key="11">
    <source>
        <dbReference type="ARBA" id="ARBA00022741"/>
    </source>
</evidence>
<dbReference type="GO" id="GO:0000166">
    <property type="term" value="F:nucleotide binding"/>
    <property type="evidence" value="ECO:0007669"/>
    <property type="project" value="UniProtKB-KW"/>
</dbReference>
<evidence type="ECO:0000256" key="5">
    <source>
        <dbReference type="ARBA" id="ARBA00012507"/>
    </source>
</evidence>
<dbReference type="PANTHER" id="PTHR20884">
    <property type="entry name" value="GDP-D-GLUCOSE PHOSPHORYLASE 1"/>
    <property type="match status" value="1"/>
</dbReference>
<dbReference type="PANTHER" id="PTHR20884:SF8">
    <property type="entry name" value="GDP-D-GLUCOSE PHOSPHORYLASE 1"/>
    <property type="match status" value="1"/>
</dbReference>
<evidence type="ECO:0000256" key="1">
    <source>
        <dbReference type="ARBA" id="ARBA00000063"/>
    </source>
</evidence>
<dbReference type="AlphaFoldDB" id="A0A7R9XRQ8"/>
<dbReference type="InterPro" id="IPR058865">
    <property type="entry name" value="GDPGP1_C"/>
</dbReference>
<dbReference type="EC" id="2.7.7.78" evidence="5"/>
<evidence type="ECO:0000313" key="16">
    <source>
        <dbReference type="EMBL" id="CAD8222594.1"/>
    </source>
</evidence>
<reference evidence="16" key="1">
    <citation type="submission" date="2021-01" db="EMBL/GenBank/DDBJ databases">
        <authorList>
            <person name="Corre E."/>
            <person name="Pelletier E."/>
            <person name="Niang G."/>
            <person name="Scheremetjew M."/>
            <person name="Finn R."/>
            <person name="Kale V."/>
            <person name="Holt S."/>
            <person name="Cochrane G."/>
            <person name="Meng A."/>
            <person name="Brown T."/>
            <person name="Cohen L."/>
        </authorList>
    </citation>
    <scope>NUCLEOTIDE SEQUENCE</scope>
    <source>
        <strain evidence="16">Clade-A-BCC118000</strain>
    </source>
</reference>
<feature type="domain" description="GDPGP1-like C-terminal" evidence="14">
    <location>
        <begin position="291"/>
        <end position="434"/>
    </location>
</feature>
<evidence type="ECO:0000256" key="3">
    <source>
        <dbReference type="ARBA" id="ARBA00004496"/>
    </source>
</evidence>
<keyword evidence="8" id="KW-0344">Guanine-nucleotide releasing factor</keyword>
<keyword evidence="10" id="KW-0548">Nucleotidyltransferase</keyword>
<evidence type="ECO:0000259" key="14">
    <source>
        <dbReference type="Pfam" id="PF26216"/>
    </source>
</evidence>
<evidence type="ECO:0000256" key="6">
    <source>
        <dbReference type="ARBA" id="ARBA00018857"/>
    </source>
</evidence>
<name>A0A7R9XRQ8_9CHLO</name>
<feature type="domain" description="GDPGP1-like N-terminal" evidence="15">
    <location>
        <begin position="107"/>
        <end position="284"/>
    </location>
</feature>
<dbReference type="GO" id="GO:0005085">
    <property type="term" value="F:guanyl-nucleotide exchange factor activity"/>
    <property type="evidence" value="ECO:0007669"/>
    <property type="project" value="UniProtKB-KW"/>
</dbReference>
<dbReference type="EMBL" id="HBDX01003850">
    <property type="protein sequence ID" value="CAD8222594.1"/>
    <property type="molecule type" value="Transcribed_RNA"/>
</dbReference>
<dbReference type="InterPro" id="IPR058866">
    <property type="entry name" value="GDPGP1_N"/>
</dbReference>
<comment type="catalytic activity">
    <reaction evidence="1">
        <text>GDP-alpha-D-glucose + phosphate = alpha-D-glucose 1-phosphate + GDP + H(+)</text>
        <dbReference type="Rhea" id="RHEA:30387"/>
        <dbReference type="ChEBI" id="CHEBI:15378"/>
        <dbReference type="ChEBI" id="CHEBI:43474"/>
        <dbReference type="ChEBI" id="CHEBI:58189"/>
        <dbReference type="ChEBI" id="CHEBI:58601"/>
        <dbReference type="ChEBI" id="CHEBI:62230"/>
        <dbReference type="EC" id="2.7.7.78"/>
    </reaction>
</comment>
<evidence type="ECO:0000256" key="8">
    <source>
        <dbReference type="ARBA" id="ARBA00022658"/>
    </source>
</evidence>
<gene>
    <name evidence="16" type="ORF">OLUC0939_LOCUS3318</name>
</gene>
<proteinExistence type="inferred from homology"/>
<evidence type="ECO:0000256" key="12">
    <source>
        <dbReference type="ARBA" id="ARBA00022801"/>
    </source>
</evidence>
<evidence type="ECO:0000256" key="10">
    <source>
        <dbReference type="ARBA" id="ARBA00022695"/>
    </source>
</evidence>
<comment type="subcellular location">
    <subcellularLocation>
        <location evidence="3">Cytoplasm</location>
    </subcellularLocation>
</comment>
<organism evidence="16">
    <name type="scientific">Ostreococcus sp. 'lucimarinus'</name>
    <dbReference type="NCBI Taxonomy" id="242159"/>
    <lineage>
        <taxon>Eukaryota</taxon>
        <taxon>Viridiplantae</taxon>
        <taxon>Chlorophyta</taxon>
        <taxon>Mamiellophyceae</taxon>
        <taxon>Mamiellales</taxon>
        <taxon>Bathycoccaceae</taxon>
        <taxon>Ostreococcus</taxon>
    </lineage>
</organism>
<dbReference type="GO" id="GO:0016787">
    <property type="term" value="F:hydrolase activity"/>
    <property type="evidence" value="ECO:0007669"/>
    <property type="project" value="UniProtKB-KW"/>
</dbReference>
<keyword evidence="7" id="KW-0963">Cytoplasm</keyword>
<keyword evidence="11" id="KW-0547">Nucleotide-binding</keyword>